<evidence type="ECO:0000259" key="5">
    <source>
        <dbReference type="SMART" id="SM00014"/>
    </source>
</evidence>
<name>A0A177MCR5_METMH</name>
<evidence type="ECO:0000256" key="4">
    <source>
        <dbReference type="SAM" id="Phobius"/>
    </source>
</evidence>
<feature type="domain" description="Phosphatidic acid phosphatase type 2/haloperoxidase" evidence="5">
    <location>
        <begin position="87"/>
        <end position="200"/>
    </location>
</feature>
<feature type="transmembrane region" description="Helical" evidence="4">
    <location>
        <begin position="154"/>
        <end position="173"/>
    </location>
</feature>
<gene>
    <name evidence="6" type="ORF">A1332_15565</name>
</gene>
<dbReference type="Proteomes" id="UP000078090">
    <property type="component" value="Unassembled WGS sequence"/>
</dbReference>
<dbReference type="GO" id="GO:0050380">
    <property type="term" value="F:undecaprenyl-diphosphatase activity"/>
    <property type="evidence" value="ECO:0007669"/>
    <property type="project" value="UniProtKB-EC"/>
</dbReference>
<dbReference type="SUPFAM" id="SSF48317">
    <property type="entry name" value="Acid phosphatase/Vanadium-dependent haloperoxidase"/>
    <property type="match status" value="1"/>
</dbReference>
<dbReference type="RefSeq" id="WP_064008962.1">
    <property type="nucleotide sequence ID" value="NZ_LUUG01000077.1"/>
</dbReference>
<dbReference type="AlphaFoldDB" id="A0A177MCR5"/>
<feature type="transmembrane region" description="Helical" evidence="4">
    <location>
        <begin position="88"/>
        <end position="108"/>
    </location>
</feature>
<dbReference type="SMART" id="SM00014">
    <property type="entry name" value="acidPPc"/>
    <property type="match status" value="1"/>
</dbReference>
<dbReference type="Pfam" id="PF01569">
    <property type="entry name" value="PAP2"/>
    <property type="match status" value="1"/>
</dbReference>
<feature type="transmembrane region" description="Helical" evidence="4">
    <location>
        <begin position="185"/>
        <end position="204"/>
    </location>
</feature>
<keyword evidence="4" id="KW-1133">Transmembrane helix</keyword>
<organism evidence="6 7">
    <name type="scientific">Methylomonas methanica</name>
    <dbReference type="NCBI Taxonomy" id="421"/>
    <lineage>
        <taxon>Bacteria</taxon>
        <taxon>Pseudomonadati</taxon>
        <taxon>Pseudomonadota</taxon>
        <taxon>Gammaproteobacteria</taxon>
        <taxon>Methylococcales</taxon>
        <taxon>Methylococcaceae</taxon>
        <taxon>Methylomonas</taxon>
    </lineage>
</organism>
<protein>
    <recommendedName>
        <fullName evidence="1">undecaprenyl-diphosphate phosphatase</fullName>
        <ecNumber evidence="1">3.6.1.27</ecNumber>
    </recommendedName>
    <alternativeName>
        <fullName evidence="2">Undecaprenyl pyrophosphate phosphatase</fullName>
    </alternativeName>
</protein>
<dbReference type="Gene3D" id="1.20.144.10">
    <property type="entry name" value="Phosphatidic acid phosphatase type 2/haloperoxidase"/>
    <property type="match status" value="2"/>
</dbReference>
<keyword evidence="4" id="KW-0812">Transmembrane</keyword>
<evidence type="ECO:0000256" key="1">
    <source>
        <dbReference type="ARBA" id="ARBA00012374"/>
    </source>
</evidence>
<evidence type="ECO:0000313" key="7">
    <source>
        <dbReference type="Proteomes" id="UP000078090"/>
    </source>
</evidence>
<accession>A0A177MCR5</accession>
<dbReference type="InterPro" id="IPR036938">
    <property type="entry name" value="PAP2/HPO_sf"/>
</dbReference>
<feature type="transmembrane region" description="Helical" evidence="4">
    <location>
        <begin position="54"/>
        <end position="79"/>
    </location>
</feature>
<evidence type="ECO:0000256" key="2">
    <source>
        <dbReference type="ARBA" id="ARBA00032707"/>
    </source>
</evidence>
<evidence type="ECO:0000313" key="6">
    <source>
        <dbReference type="EMBL" id="OAI03536.1"/>
    </source>
</evidence>
<comment type="caution">
    <text evidence="6">The sequence shown here is derived from an EMBL/GenBank/DDBJ whole genome shotgun (WGS) entry which is preliminary data.</text>
</comment>
<evidence type="ECO:0000256" key="3">
    <source>
        <dbReference type="ARBA" id="ARBA00047594"/>
    </source>
</evidence>
<dbReference type="PANTHER" id="PTHR14969">
    <property type="entry name" value="SPHINGOSINE-1-PHOSPHATE PHOSPHOHYDROLASE"/>
    <property type="match status" value="1"/>
</dbReference>
<dbReference type="InterPro" id="IPR000326">
    <property type="entry name" value="PAP2/HPO"/>
</dbReference>
<sequence>MNTLDFKYLPTIGIWLATIVLLVLIEFISTPPYHWDRYLLGIAQGFRGFWPDRFFTVITWGGSLFILVPVTVLICGFLIKNERTLDAWFLALSLFGAALFSRLAKLWFARPRPDLFQVLGDIPLDASYPSAHTAQIVAFAMSFCWILKPEKLGFTYYYLIVIALLLVSLVAASRVYLQVHFPSDVLGGFLLGLLWVIGLLILLYKFGIITR</sequence>
<dbReference type="OrthoDB" id="9780918at2"/>
<dbReference type="PANTHER" id="PTHR14969:SF13">
    <property type="entry name" value="AT30094P"/>
    <property type="match status" value="1"/>
</dbReference>
<dbReference type="EMBL" id="LUUG01000077">
    <property type="protein sequence ID" value="OAI03536.1"/>
    <property type="molecule type" value="Genomic_DNA"/>
</dbReference>
<reference evidence="7" key="1">
    <citation type="submission" date="2016-03" db="EMBL/GenBank/DDBJ databases">
        <authorList>
            <person name="Heylen K."/>
            <person name="De Vos P."/>
            <person name="Vekeman B."/>
        </authorList>
    </citation>
    <scope>NUCLEOTIDE SEQUENCE [LARGE SCALE GENOMIC DNA]</scope>
    <source>
        <strain evidence="7">R-45363</strain>
    </source>
</reference>
<feature type="transmembrane region" description="Helical" evidence="4">
    <location>
        <begin position="128"/>
        <end position="147"/>
    </location>
</feature>
<keyword evidence="4" id="KW-0472">Membrane</keyword>
<proteinExistence type="predicted"/>
<feature type="transmembrane region" description="Helical" evidence="4">
    <location>
        <begin position="12"/>
        <end position="34"/>
    </location>
</feature>
<comment type="catalytic activity">
    <reaction evidence="3">
        <text>di-trans,octa-cis-undecaprenyl diphosphate + H2O = di-trans,octa-cis-undecaprenyl phosphate + phosphate + H(+)</text>
        <dbReference type="Rhea" id="RHEA:28094"/>
        <dbReference type="ChEBI" id="CHEBI:15377"/>
        <dbReference type="ChEBI" id="CHEBI:15378"/>
        <dbReference type="ChEBI" id="CHEBI:43474"/>
        <dbReference type="ChEBI" id="CHEBI:58405"/>
        <dbReference type="ChEBI" id="CHEBI:60392"/>
        <dbReference type="EC" id="3.6.1.27"/>
    </reaction>
</comment>
<dbReference type="CDD" id="cd03392">
    <property type="entry name" value="PAP2_like_2"/>
    <property type="match status" value="1"/>
</dbReference>
<dbReference type="EC" id="3.6.1.27" evidence="1"/>